<gene>
    <name evidence="2" type="ORF">GCM10010448_20970</name>
</gene>
<evidence type="ECO:0000256" key="1">
    <source>
        <dbReference type="SAM" id="MobiDB-lite"/>
    </source>
</evidence>
<dbReference type="RefSeq" id="WP_234518777.1">
    <property type="nucleotide sequence ID" value="NZ_BAAAUF010000016.1"/>
</dbReference>
<feature type="region of interest" description="Disordered" evidence="1">
    <location>
        <begin position="1"/>
        <end position="38"/>
    </location>
</feature>
<keyword evidence="3" id="KW-1185">Reference proteome</keyword>
<dbReference type="Proteomes" id="UP001501532">
    <property type="component" value="Unassembled WGS sequence"/>
</dbReference>
<sequence>MPDFPQQPGSSPCLAVPQAVPTGPSPTARDRGRGTGGATVTLDKVTEAGVAARVRGTLEAVFDTVARVRADTTALLTRLAAQGRTPVTADLAVLRPGLHGDLSRQELVSGVGFVTVPGLLGDAPAWLEWWQTGIDGVVRPLLLDLDPRQSAYSDYTHWDWFTLPRDTGRRAVAGPYVDYLCSDEYSLTLSAPVHVAGRFAGVAAADVYLRHFEAAVMPLLRGLPGPAHLVNARGRVAASADPAHLAGSLTKGPDFGALLTEARPGRHEGMRLVPCDGVPLVLVIAEG</sequence>
<accession>A0ABP6LDK8</accession>
<name>A0ABP6LDK8_9ACTN</name>
<reference evidence="3" key="1">
    <citation type="journal article" date="2019" name="Int. J. Syst. Evol. Microbiol.">
        <title>The Global Catalogue of Microorganisms (GCM) 10K type strain sequencing project: providing services to taxonomists for standard genome sequencing and annotation.</title>
        <authorList>
            <consortium name="The Broad Institute Genomics Platform"/>
            <consortium name="The Broad Institute Genome Sequencing Center for Infectious Disease"/>
            <person name="Wu L."/>
            <person name="Ma J."/>
        </authorList>
    </citation>
    <scope>NUCLEOTIDE SEQUENCE [LARGE SCALE GENOMIC DNA]</scope>
    <source>
        <strain evidence="3">JCM 9091</strain>
    </source>
</reference>
<evidence type="ECO:0000313" key="3">
    <source>
        <dbReference type="Proteomes" id="UP001501532"/>
    </source>
</evidence>
<dbReference type="Gene3D" id="3.30.450.20">
    <property type="entry name" value="PAS domain"/>
    <property type="match status" value="1"/>
</dbReference>
<protein>
    <submittedName>
        <fullName evidence="2">Cache domain-containing protein</fullName>
    </submittedName>
</protein>
<dbReference type="EMBL" id="BAAAUF010000016">
    <property type="protein sequence ID" value="GAA3038393.1"/>
    <property type="molecule type" value="Genomic_DNA"/>
</dbReference>
<dbReference type="Pfam" id="PF22673">
    <property type="entry name" value="MCP-like_PDC_1"/>
    <property type="match status" value="1"/>
</dbReference>
<evidence type="ECO:0000313" key="2">
    <source>
        <dbReference type="EMBL" id="GAA3038393.1"/>
    </source>
</evidence>
<proteinExistence type="predicted"/>
<organism evidence="2 3">
    <name type="scientific">Streptomyces glomeratus</name>
    <dbReference type="NCBI Taxonomy" id="284452"/>
    <lineage>
        <taxon>Bacteria</taxon>
        <taxon>Bacillati</taxon>
        <taxon>Actinomycetota</taxon>
        <taxon>Actinomycetes</taxon>
        <taxon>Kitasatosporales</taxon>
        <taxon>Streptomycetaceae</taxon>
        <taxon>Streptomyces</taxon>
    </lineage>
</organism>
<dbReference type="CDD" id="cd12913">
    <property type="entry name" value="PDC1_MCP_like"/>
    <property type="match status" value="1"/>
</dbReference>
<comment type="caution">
    <text evidence="2">The sequence shown here is derived from an EMBL/GenBank/DDBJ whole genome shotgun (WGS) entry which is preliminary data.</text>
</comment>